<dbReference type="GO" id="GO:0051500">
    <property type="term" value="F:D-tyrosyl-tRNA(Tyr) deacylase activity"/>
    <property type="evidence" value="ECO:0007669"/>
    <property type="project" value="TreeGrafter"/>
</dbReference>
<dbReference type="GO" id="GO:0005737">
    <property type="term" value="C:cytoplasm"/>
    <property type="evidence" value="ECO:0007669"/>
    <property type="project" value="UniProtKB-SubCell"/>
</dbReference>
<dbReference type="AlphaFoldDB" id="A0A128F553"/>
<sequence length="144" mass="15626">MIALIQRVSEASVVVDGETVGAIGKGLLVLLGVEKGDDEKKAHRLHEKVLGYRVFEDENGKMNLNVQQAGGDVLVVSQFTLAAETNKGMRPSFNGAPPAEADRLYQLFSQYCRESGVKTENGVFAADMKVSLVNDGPVTFWLQV</sequence>
<dbReference type="EC" id="3.1.1.-" evidence="3"/>
<evidence type="ECO:0000256" key="3">
    <source>
        <dbReference type="HAMAP-Rule" id="MF_00518"/>
    </source>
</evidence>
<keyword evidence="5" id="KW-1185">Reference proteome</keyword>
<keyword evidence="2 3" id="KW-0378">Hydrolase</keyword>
<keyword evidence="3" id="KW-0820">tRNA-binding</keyword>
<dbReference type="GO" id="GO:0019478">
    <property type="term" value="P:D-amino acid catabolic process"/>
    <property type="evidence" value="ECO:0007669"/>
    <property type="project" value="UniProtKB-UniRule"/>
</dbReference>
<dbReference type="NCBIfam" id="TIGR00256">
    <property type="entry name" value="D-aminoacyl-tRNA deacylase"/>
    <property type="match status" value="1"/>
</dbReference>
<dbReference type="EC" id="3.1.1.96" evidence="3"/>
<dbReference type="PANTHER" id="PTHR10472:SF5">
    <property type="entry name" value="D-AMINOACYL-TRNA DEACYLASE 1"/>
    <property type="match status" value="1"/>
</dbReference>
<comment type="domain">
    <text evidence="3">A Gly-cisPro motif from one monomer fits into the active site of the other monomer to allow specific chiral rejection of L-amino acids.</text>
</comment>
<gene>
    <name evidence="3 4" type="primary">dtd</name>
    <name evidence="4" type="ORF">GMA8713_02019</name>
</gene>
<comment type="subcellular location">
    <subcellularLocation>
        <location evidence="3">Cytoplasm</location>
    </subcellularLocation>
</comment>
<dbReference type="InterPro" id="IPR023509">
    <property type="entry name" value="DTD-like_sf"/>
</dbReference>
<dbReference type="GO" id="GO:0000049">
    <property type="term" value="F:tRNA binding"/>
    <property type="evidence" value="ECO:0007669"/>
    <property type="project" value="UniProtKB-UniRule"/>
</dbReference>
<dbReference type="EMBL" id="FIZY01000015">
    <property type="protein sequence ID" value="CZF81899.1"/>
    <property type="molecule type" value="Genomic_DNA"/>
</dbReference>
<dbReference type="Pfam" id="PF02580">
    <property type="entry name" value="Tyr_Deacylase"/>
    <property type="match status" value="1"/>
</dbReference>
<organism evidence="4 5">
    <name type="scientific">Grimontia marina</name>
    <dbReference type="NCBI Taxonomy" id="646534"/>
    <lineage>
        <taxon>Bacteria</taxon>
        <taxon>Pseudomonadati</taxon>
        <taxon>Pseudomonadota</taxon>
        <taxon>Gammaproteobacteria</taxon>
        <taxon>Vibrionales</taxon>
        <taxon>Vibrionaceae</taxon>
        <taxon>Grimontia</taxon>
    </lineage>
</organism>
<comment type="catalytic activity">
    <reaction evidence="3">
        <text>glycyl-tRNA(Ala) + H2O = tRNA(Ala) + glycine + H(+)</text>
        <dbReference type="Rhea" id="RHEA:53744"/>
        <dbReference type="Rhea" id="RHEA-COMP:9657"/>
        <dbReference type="Rhea" id="RHEA-COMP:13640"/>
        <dbReference type="ChEBI" id="CHEBI:15377"/>
        <dbReference type="ChEBI" id="CHEBI:15378"/>
        <dbReference type="ChEBI" id="CHEBI:57305"/>
        <dbReference type="ChEBI" id="CHEBI:78442"/>
        <dbReference type="ChEBI" id="CHEBI:78522"/>
    </reaction>
</comment>
<dbReference type="Gene3D" id="3.50.80.10">
    <property type="entry name" value="D-tyrosyl-tRNA(Tyr) deacylase"/>
    <property type="match status" value="1"/>
</dbReference>
<dbReference type="GO" id="GO:0043908">
    <property type="term" value="F:Ser(Gly)-tRNA(Ala) hydrolase activity"/>
    <property type="evidence" value="ECO:0007669"/>
    <property type="project" value="UniProtKB-UniRule"/>
</dbReference>
<comment type="similarity">
    <text evidence="1 3">Belongs to the DTD family.</text>
</comment>
<dbReference type="GO" id="GO:0106026">
    <property type="term" value="F:Gly-tRNA(Ala) deacylase activity"/>
    <property type="evidence" value="ECO:0007669"/>
    <property type="project" value="UniProtKB-UniRule"/>
</dbReference>
<dbReference type="CDD" id="cd00563">
    <property type="entry name" value="Dtyr_deacylase"/>
    <property type="match status" value="1"/>
</dbReference>
<comment type="catalytic activity">
    <reaction evidence="3">
        <text>a D-aminoacyl-tRNA + H2O = a tRNA + a D-alpha-amino acid + H(+)</text>
        <dbReference type="Rhea" id="RHEA:13953"/>
        <dbReference type="Rhea" id="RHEA-COMP:10123"/>
        <dbReference type="Rhea" id="RHEA-COMP:10124"/>
        <dbReference type="ChEBI" id="CHEBI:15377"/>
        <dbReference type="ChEBI" id="CHEBI:15378"/>
        <dbReference type="ChEBI" id="CHEBI:59871"/>
        <dbReference type="ChEBI" id="CHEBI:78442"/>
        <dbReference type="ChEBI" id="CHEBI:79333"/>
        <dbReference type="EC" id="3.1.1.96"/>
    </reaction>
</comment>
<evidence type="ECO:0000313" key="4">
    <source>
        <dbReference type="EMBL" id="CZF81899.1"/>
    </source>
</evidence>
<evidence type="ECO:0000313" key="5">
    <source>
        <dbReference type="Proteomes" id="UP000073601"/>
    </source>
</evidence>
<keyword evidence="3" id="KW-0694">RNA-binding</keyword>
<evidence type="ECO:0000256" key="1">
    <source>
        <dbReference type="ARBA" id="ARBA00009673"/>
    </source>
</evidence>
<dbReference type="Proteomes" id="UP000073601">
    <property type="component" value="Unassembled WGS sequence"/>
</dbReference>
<dbReference type="SUPFAM" id="SSF69500">
    <property type="entry name" value="DTD-like"/>
    <property type="match status" value="1"/>
</dbReference>
<accession>A0A128F553</accession>
<dbReference type="FunFam" id="3.50.80.10:FF:000001">
    <property type="entry name" value="D-aminoacyl-tRNA deacylase"/>
    <property type="match status" value="1"/>
</dbReference>
<evidence type="ECO:0000256" key="2">
    <source>
        <dbReference type="ARBA" id="ARBA00022801"/>
    </source>
</evidence>
<dbReference type="RefSeq" id="WP_062708724.1">
    <property type="nucleotide sequence ID" value="NZ_CAWRCI010000015.1"/>
</dbReference>
<feature type="short sequence motif" description="Gly-cisPro motif, important for rejection of L-amino acids" evidence="3">
    <location>
        <begin position="136"/>
        <end position="137"/>
    </location>
</feature>
<comment type="subunit">
    <text evidence="3">Homodimer.</text>
</comment>
<dbReference type="InterPro" id="IPR003732">
    <property type="entry name" value="Daa-tRNA_deacyls_DTD"/>
</dbReference>
<name>A0A128F553_9GAMM</name>
<protein>
    <recommendedName>
        <fullName evidence="3">D-aminoacyl-tRNA deacylase</fullName>
        <shortName evidence="3">DTD</shortName>
        <ecNumber evidence="3">3.1.1.96</ecNumber>
    </recommendedName>
    <alternativeName>
        <fullName evidence="3">Gly-tRNA(Ala) deacylase</fullName>
        <ecNumber evidence="3">3.1.1.-</ecNumber>
    </alternativeName>
</protein>
<comment type="function">
    <text evidence="3">An aminoacyl-tRNA editing enzyme that deacylates mischarged D-aminoacyl-tRNAs. Also deacylates mischarged glycyl-tRNA(Ala), protecting cells against glycine mischarging by AlaRS. Acts via tRNA-based rather than protein-based catalysis; rejects L-amino acids rather than detecting D-amino acids in the active site. By recycling D-aminoacyl-tRNA to D-amino acids and free tRNA molecules, this enzyme counteracts the toxicity associated with the formation of D-aminoacyl-tRNA entities in vivo and helps enforce protein L-homochirality.</text>
</comment>
<dbReference type="PANTHER" id="PTHR10472">
    <property type="entry name" value="D-TYROSYL-TRNA TYR DEACYLASE"/>
    <property type="match status" value="1"/>
</dbReference>
<dbReference type="OrthoDB" id="9801395at2"/>
<proteinExistence type="inferred from homology"/>
<keyword evidence="3" id="KW-0963">Cytoplasm</keyword>
<dbReference type="HAMAP" id="MF_00518">
    <property type="entry name" value="Deacylase_Dtd"/>
    <property type="match status" value="1"/>
</dbReference>
<reference evidence="5" key="1">
    <citation type="submission" date="2016-02" db="EMBL/GenBank/DDBJ databases">
        <authorList>
            <person name="Rodrigo-Torres Lidia"/>
            <person name="Arahal R.David."/>
        </authorList>
    </citation>
    <scope>NUCLEOTIDE SEQUENCE [LARGE SCALE GENOMIC DNA]</scope>
    <source>
        <strain evidence="5">CECT 8713</strain>
    </source>
</reference>